<feature type="compositionally biased region" description="Polar residues" evidence="2">
    <location>
        <begin position="147"/>
        <end position="166"/>
    </location>
</feature>
<proteinExistence type="predicted"/>
<name>A0A8J6B2Y9_9EUKA</name>
<feature type="region of interest" description="Disordered" evidence="2">
    <location>
        <begin position="217"/>
        <end position="251"/>
    </location>
</feature>
<dbReference type="AlphaFoldDB" id="A0A8J6B2Y9"/>
<reference evidence="3" key="1">
    <citation type="submission" date="2021-05" db="EMBL/GenBank/DDBJ databases">
        <title>A free-living protist that lacks canonical eukaryotic 1 DNA replication and segregation systems.</title>
        <authorList>
            <person name="Salas-Leiva D.E."/>
            <person name="Tromer E.C."/>
            <person name="Curtis B.A."/>
            <person name="Jerlstrom-Hultqvist J."/>
            <person name="Kolisko M."/>
            <person name="Yi Z."/>
            <person name="Salas-Leiva J.S."/>
            <person name="Gallot-Lavallee L."/>
            <person name="Kops G.J.P.L."/>
            <person name="Archibald J.M."/>
            <person name="Simpson A.G.B."/>
            <person name="Roger A.J."/>
        </authorList>
    </citation>
    <scope>NUCLEOTIDE SEQUENCE</scope>
    <source>
        <strain evidence="3">BICM</strain>
    </source>
</reference>
<feature type="region of interest" description="Disordered" evidence="2">
    <location>
        <begin position="326"/>
        <end position="363"/>
    </location>
</feature>
<dbReference type="EMBL" id="JAHDYR010000014">
    <property type="protein sequence ID" value="KAG9394593.1"/>
    <property type="molecule type" value="Genomic_DNA"/>
</dbReference>
<organism evidence="3 4">
    <name type="scientific">Carpediemonas membranifera</name>
    <dbReference type="NCBI Taxonomy" id="201153"/>
    <lineage>
        <taxon>Eukaryota</taxon>
        <taxon>Metamonada</taxon>
        <taxon>Carpediemonas-like organisms</taxon>
        <taxon>Carpediemonas</taxon>
    </lineage>
</organism>
<gene>
    <name evidence="3" type="ORF">J8273_3847</name>
</gene>
<evidence type="ECO:0000256" key="2">
    <source>
        <dbReference type="SAM" id="MobiDB-lite"/>
    </source>
</evidence>
<evidence type="ECO:0000256" key="1">
    <source>
        <dbReference type="SAM" id="Coils"/>
    </source>
</evidence>
<dbReference type="Proteomes" id="UP000717585">
    <property type="component" value="Unassembled WGS sequence"/>
</dbReference>
<feature type="compositionally biased region" description="Polar residues" evidence="2">
    <location>
        <begin position="335"/>
        <end position="359"/>
    </location>
</feature>
<evidence type="ECO:0000313" key="3">
    <source>
        <dbReference type="EMBL" id="KAG9394593.1"/>
    </source>
</evidence>
<dbReference type="Gene3D" id="2.30.29.30">
    <property type="entry name" value="Pleckstrin-homology domain (PH domain)/Phosphotyrosine-binding domain (PTB)"/>
    <property type="match status" value="1"/>
</dbReference>
<keyword evidence="1" id="KW-0175">Coiled coil</keyword>
<feature type="coiled-coil region" evidence="1">
    <location>
        <begin position="83"/>
        <end position="117"/>
    </location>
</feature>
<comment type="caution">
    <text evidence="3">The sequence shown here is derived from an EMBL/GenBank/DDBJ whole genome shotgun (WGS) entry which is preliminary data.</text>
</comment>
<protein>
    <submittedName>
        <fullName evidence="3">Uncharacterized protein</fullName>
    </submittedName>
</protein>
<feature type="region of interest" description="Disordered" evidence="2">
    <location>
        <begin position="138"/>
        <end position="166"/>
    </location>
</feature>
<dbReference type="InterPro" id="IPR011993">
    <property type="entry name" value="PH-like_dom_sf"/>
</dbReference>
<sequence>MSRMLYDPDGSLQYSSRSDSSLTSIETGFGDMENSFDRFSPYRQGNSPLSAVSNNSRLKIGLHTIDIELQRLAHDNDELASAHDLLATSLAEERNRAAALEKQLATMTNELREQTELVRHQSAVIATANRTIEDLRAVQPHSVVTDDANTQTDPRSYDSRSQSDTSIVLQGELSQSSTVVSLQPITECDAESGMDDGDSKLGSISSIGRIMFSLGLGETAESPDSPVATSDGKQNTSDEKHHSTLSTVPSIPDFYDADAVGDRDDDSMSLLTVEDVDIPDNDSIVFKLSHSRQNSLDTALISDDSLQTRPGELHIPRLNLTAASLPRAGRDKLDSQPSSDSDAFSTTPTTLSGRFSRTPTGKGMHRRKRSVFCHSSLVERGAWAWKYPTFPNGKVTKRFIVFDPTNLVFSWGHDPSSQTAKISVGNIRKIVPGCLSPMFWHGTATSPSCTQPHLSFCLQLSNGQVLAFTAATRETFLAFFSIMHKSILAQTSPAGRMEWWASFTPGKLLWFTMSRRLWTLSRTQGVRLGDLFAEAFEDETEMTSNSVLDTPPTRLMRKLSTRIATAVMQSPRVIDRR</sequence>
<keyword evidence="4" id="KW-1185">Reference proteome</keyword>
<evidence type="ECO:0000313" key="4">
    <source>
        <dbReference type="Proteomes" id="UP000717585"/>
    </source>
</evidence>
<accession>A0A8J6B2Y9</accession>